<feature type="transmembrane region" description="Helical" evidence="2">
    <location>
        <begin position="91"/>
        <end position="110"/>
    </location>
</feature>
<dbReference type="EMBL" id="CADIJQ010000001">
    <property type="protein sequence ID" value="CAB3677264.1"/>
    <property type="molecule type" value="Genomic_DNA"/>
</dbReference>
<organism evidence="4 5">
    <name type="scientific">Achromobacter kerstersii</name>
    <dbReference type="NCBI Taxonomy" id="1353890"/>
    <lineage>
        <taxon>Bacteria</taxon>
        <taxon>Pseudomonadati</taxon>
        <taxon>Pseudomonadota</taxon>
        <taxon>Betaproteobacteria</taxon>
        <taxon>Burkholderiales</taxon>
        <taxon>Alcaligenaceae</taxon>
        <taxon>Achromobacter</taxon>
    </lineage>
</organism>
<keyword evidence="2" id="KW-0472">Membrane</keyword>
<sequence>MSRIKRPKFHRPHPGWQADLPAPYEQPSLTPRLDRPPNLMTDVVLEVSRRSTRRRGFGVFLLPLLIAVSLSQIFTFVTMLFDEGIALTGEFFLLAVGSTYLIIWATVAMIGHEIAPPRDEPIRFNRVRRQVYVYEFHTSWWNPFFKWHLTTEQYDWNDLRAEVWQLQGKYTSEGVSIAVIQPGTNKVATRFPLSFCEDKGESWAYVCTFMQQGPQALPPVSQFSDPNEASRWDLARRLAPEVQWPAEIDAESRSAS</sequence>
<keyword evidence="2" id="KW-0812">Transmembrane</keyword>
<keyword evidence="5" id="KW-1185">Reference proteome</keyword>
<gene>
    <name evidence="4" type="ORF">LMG3441_01395</name>
</gene>
<keyword evidence="2" id="KW-1133">Transmembrane helix</keyword>
<evidence type="ECO:0000259" key="3">
    <source>
        <dbReference type="Pfam" id="PF20455"/>
    </source>
</evidence>
<feature type="transmembrane region" description="Helical" evidence="2">
    <location>
        <begin position="57"/>
        <end position="79"/>
    </location>
</feature>
<evidence type="ECO:0000256" key="1">
    <source>
        <dbReference type="SAM" id="MobiDB-lite"/>
    </source>
</evidence>
<dbReference type="InterPro" id="IPR046554">
    <property type="entry name" value="DUF6708"/>
</dbReference>
<evidence type="ECO:0000313" key="5">
    <source>
        <dbReference type="Proteomes" id="UP000494269"/>
    </source>
</evidence>
<feature type="compositionally biased region" description="Basic residues" evidence="1">
    <location>
        <begin position="1"/>
        <end position="13"/>
    </location>
</feature>
<name>A0A6S6ZF56_9BURK</name>
<reference evidence="4 5" key="1">
    <citation type="submission" date="2020-04" db="EMBL/GenBank/DDBJ databases">
        <authorList>
            <person name="De Canck E."/>
        </authorList>
    </citation>
    <scope>NUCLEOTIDE SEQUENCE [LARGE SCALE GENOMIC DNA]</scope>
    <source>
        <strain evidence="4 5">LMG 3441</strain>
    </source>
</reference>
<feature type="region of interest" description="Disordered" evidence="1">
    <location>
        <begin position="1"/>
        <end position="22"/>
    </location>
</feature>
<feature type="domain" description="DUF6708" evidence="3">
    <location>
        <begin position="101"/>
        <end position="225"/>
    </location>
</feature>
<evidence type="ECO:0000256" key="2">
    <source>
        <dbReference type="SAM" id="Phobius"/>
    </source>
</evidence>
<protein>
    <recommendedName>
        <fullName evidence="3">DUF6708 domain-containing protein</fullName>
    </recommendedName>
</protein>
<accession>A0A6S6ZF56</accession>
<evidence type="ECO:0000313" key="4">
    <source>
        <dbReference type="EMBL" id="CAB3677264.1"/>
    </source>
</evidence>
<dbReference type="Proteomes" id="UP000494269">
    <property type="component" value="Unassembled WGS sequence"/>
</dbReference>
<dbReference type="Pfam" id="PF20455">
    <property type="entry name" value="DUF6708"/>
    <property type="match status" value="1"/>
</dbReference>
<dbReference type="AlphaFoldDB" id="A0A6S6ZF56"/>
<proteinExistence type="predicted"/>